<keyword evidence="4" id="KW-0238">DNA-binding</keyword>
<dbReference type="GO" id="GO:0043565">
    <property type="term" value="F:sequence-specific DNA binding"/>
    <property type="evidence" value="ECO:0007669"/>
    <property type="project" value="InterPro"/>
</dbReference>
<sequence length="470" mass="53218">MLKNYDLLKLIFQRIIDEIDIGLHVVDENGTSVVYNKKMSQIEGMDVNDVLGKNVLDVFTFASQYDSTLLQALHHGKTNKNVKQTYFNNKGQEITTVNHTFPIMENGNTKGAVEIAKDVTKLERLIRENMNKTENTKYTFDSLIGVSPVFKEVIEHAKRATRTSSSILIVGDTGTGKELFAQSIHNGSQRSTGPFISQNCAALPESLVEGLLFGTAKGAFTGAVDRPGLFEQADGGTLLLDEINSLDFSLQAKLLRAIQEKTIRRIGASKDTPIDVRIIATMNEDPVDAVSGQRLRKDLYYRLSVVTLFIPPLKDRKEDIMPLTQHFIDKYNALFQMEVKGFEEEVQRFLLSYDWPGNVRELEHLIEGAMNLMSYEDKLELTHLPLQYRTKPAAKKQLPQQGYDLFAPLPSVSAAPLKEQIENAEKYYIQKTVKKCNYNVSQAARVLGISRQSLQYRLKKWKIRFDQESE</sequence>
<dbReference type="Pfam" id="PF00158">
    <property type="entry name" value="Sigma54_activat"/>
    <property type="match status" value="1"/>
</dbReference>
<dbReference type="InterPro" id="IPR025944">
    <property type="entry name" value="Sigma_54_int_dom_CS"/>
</dbReference>
<dbReference type="CDD" id="cd00009">
    <property type="entry name" value="AAA"/>
    <property type="match status" value="1"/>
</dbReference>
<evidence type="ECO:0000259" key="7">
    <source>
        <dbReference type="PROSITE" id="PS50112"/>
    </source>
</evidence>
<dbReference type="GO" id="GO:0005524">
    <property type="term" value="F:ATP binding"/>
    <property type="evidence" value="ECO:0007669"/>
    <property type="project" value="UniProtKB-KW"/>
</dbReference>
<dbReference type="PROSITE" id="PS00675">
    <property type="entry name" value="SIGMA54_INTERACT_1"/>
    <property type="match status" value="1"/>
</dbReference>
<dbReference type="Pfam" id="PF13426">
    <property type="entry name" value="PAS_9"/>
    <property type="match status" value="1"/>
</dbReference>
<dbReference type="PROSITE" id="PS00676">
    <property type="entry name" value="SIGMA54_INTERACT_2"/>
    <property type="match status" value="1"/>
</dbReference>
<dbReference type="AlphaFoldDB" id="A0AAW6KBG1"/>
<dbReference type="FunFam" id="3.40.50.300:FF:000006">
    <property type="entry name" value="DNA-binding transcriptional regulator NtrC"/>
    <property type="match status" value="1"/>
</dbReference>
<dbReference type="PROSITE" id="PS50045">
    <property type="entry name" value="SIGMA54_INTERACT_4"/>
    <property type="match status" value="1"/>
</dbReference>
<feature type="domain" description="Sigma-54 factor interaction" evidence="6">
    <location>
        <begin position="143"/>
        <end position="371"/>
    </location>
</feature>
<evidence type="ECO:0000313" key="8">
    <source>
        <dbReference type="EMBL" id="MDE1451617.1"/>
    </source>
</evidence>
<dbReference type="InterPro" id="IPR003593">
    <property type="entry name" value="AAA+_ATPase"/>
</dbReference>
<protein>
    <submittedName>
        <fullName evidence="8">Sigma 54-interacting transcriptional regulator</fullName>
    </submittedName>
</protein>
<reference evidence="8" key="1">
    <citation type="submission" date="2022-12" db="EMBL/GenBank/DDBJ databases">
        <title>Draft Genome Sequences of Bacillus licheniformis and Bacillus paralicheniformis strains isolated from Irish skim milk powders.</title>
        <authorList>
            <person name="Lourenco A."/>
            <person name="Li F."/>
            <person name="Geraldine D."/>
            <person name="Tobin J.T."/>
            <person name="Butler F."/>
            <person name="Jordan K."/>
            <person name="Obrien T."/>
        </authorList>
    </citation>
    <scope>NUCLEOTIDE SEQUENCE</scope>
    <source>
        <strain evidence="8">3370</strain>
    </source>
</reference>
<dbReference type="GO" id="GO:0006355">
    <property type="term" value="P:regulation of DNA-templated transcription"/>
    <property type="evidence" value="ECO:0007669"/>
    <property type="project" value="InterPro"/>
</dbReference>
<dbReference type="NCBIfam" id="TIGR00229">
    <property type="entry name" value="sensory_box"/>
    <property type="match status" value="1"/>
</dbReference>
<dbReference type="GeneID" id="56670141"/>
<keyword evidence="1" id="KW-0547">Nucleotide-binding</keyword>
<dbReference type="InterPro" id="IPR058031">
    <property type="entry name" value="AAA_lid_NorR"/>
</dbReference>
<dbReference type="EMBL" id="JARAFO010000007">
    <property type="protein sequence ID" value="MDE1451617.1"/>
    <property type="molecule type" value="Genomic_DNA"/>
</dbReference>
<keyword evidence="2" id="KW-0067">ATP-binding</keyword>
<dbReference type="PANTHER" id="PTHR32071">
    <property type="entry name" value="TRANSCRIPTIONAL REGULATORY PROTEIN"/>
    <property type="match status" value="1"/>
</dbReference>
<feature type="domain" description="PAS" evidence="7">
    <location>
        <begin position="12"/>
        <end position="59"/>
    </location>
</feature>
<dbReference type="Gene3D" id="1.10.8.60">
    <property type="match status" value="1"/>
</dbReference>
<dbReference type="PROSITE" id="PS50112">
    <property type="entry name" value="PAS"/>
    <property type="match status" value="1"/>
</dbReference>
<dbReference type="Gene3D" id="3.40.50.300">
    <property type="entry name" value="P-loop containing nucleotide triphosphate hydrolases"/>
    <property type="match status" value="1"/>
</dbReference>
<evidence type="ECO:0000256" key="5">
    <source>
        <dbReference type="ARBA" id="ARBA00023163"/>
    </source>
</evidence>
<dbReference type="InterPro" id="IPR027417">
    <property type="entry name" value="P-loop_NTPase"/>
</dbReference>
<organism evidence="8 9">
    <name type="scientific">Bacillus paralicheniformis</name>
    <dbReference type="NCBI Taxonomy" id="1648923"/>
    <lineage>
        <taxon>Bacteria</taxon>
        <taxon>Bacillati</taxon>
        <taxon>Bacillota</taxon>
        <taxon>Bacilli</taxon>
        <taxon>Bacillales</taxon>
        <taxon>Bacillaceae</taxon>
        <taxon>Bacillus</taxon>
    </lineage>
</organism>
<evidence type="ECO:0000313" key="9">
    <source>
        <dbReference type="Proteomes" id="UP001216709"/>
    </source>
</evidence>
<dbReference type="InterPro" id="IPR002078">
    <property type="entry name" value="Sigma_54_int"/>
</dbReference>
<dbReference type="Pfam" id="PF02954">
    <property type="entry name" value="HTH_8"/>
    <property type="match status" value="1"/>
</dbReference>
<comment type="caution">
    <text evidence="8">The sequence shown here is derived from an EMBL/GenBank/DDBJ whole genome shotgun (WGS) entry which is preliminary data.</text>
</comment>
<evidence type="ECO:0000256" key="3">
    <source>
        <dbReference type="ARBA" id="ARBA00023015"/>
    </source>
</evidence>
<accession>A0AAW6KBG1</accession>
<gene>
    <name evidence="8" type="ORF">PVN32_05440</name>
</gene>
<evidence type="ECO:0000259" key="6">
    <source>
        <dbReference type="PROSITE" id="PS50045"/>
    </source>
</evidence>
<dbReference type="SMART" id="SM00382">
    <property type="entry name" value="AAA"/>
    <property type="match status" value="1"/>
</dbReference>
<dbReference type="Gene3D" id="3.30.450.20">
    <property type="entry name" value="PAS domain"/>
    <property type="match status" value="1"/>
</dbReference>
<dbReference type="SUPFAM" id="SSF52540">
    <property type="entry name" value="P-loop containing nucleoside triphosphate hydrolases"/>
    <property type="match status" value="1"/>
</dbReference>
<proteinExistence type="predicted"/>
<dbReference type="InterPro" id="IPR035965">
    <property type="entry name" value="PAS-like_dom_sf"/>
</dbReference>
<dbReference type="Pfam" id="PF25601">
    <property type="entry name" value="AAA_lid_14"/>
    <property type="match status" value="1"/>
</dbReference>
<name>A0AAW6KBG1_9BACI</name>
<dbReference type="PANTHER" id="PTHR32071:SF74">
    <property type="entry name" value="TRANSCRIPTIONAL ACTIVATOR ROCR"/>
    <property type="match status" value="1"/>
</dbReference>
<dbReference type="InterPro" id="IPR025943">
    <property type="entry name" value="Sigma_54_int_dom_ATP-bd_2"/>
</dbReference>
<dbReference type="Proteomes" id="UP001216709">
    <property type="component" value="Unassembled WGS sequence"/>
</dbReference>
<dbReference type="SUPFAM" id="SSF55785">
    <property type="entry name" value="PYP-like sensor domain (PAS domain)"/>
    <property type="match status" value="1"/>
</dbReference>
<dbReference type="PRINTS" id="PR01590">
    <property type="entry name" value="HTHFIS"/>
</dbReference>
<keyword evidence="3" id="KW-0805">Transcription regulation</keyword>
<evidence type="ECO:0000256" key="1">
    <source>
        <dbReference type="ARBA" id="ARBA00022741"/>
    </source>
</evidence>
<dbReference type="SUPFAM" id="SSF46689">
    <property type="entry name" value="Homeodomain-like"/>
    <property type="match status" value="1"/>
</dbReference>
<keyword evidence="5" id="KW-0804">Transcription</keyword>
<dbReference type="InterPro" id="IPR009057">
    <property type="entry name" value="Homeodomain-like_sf"/>
</dbReference>
<dbReference type="InterPro" id="IPR002197">
    <property type="entry name" value="HTH_Fis"/>
</dbReference>
<dbReference type="InterPro" id="IPR000014">
    <property type="entry name" value="PAS"/>
</dbReference>
<evidence type="ECO:0000256" key="4">
    <source>
        <dbReference type="ARBA" id="ARBA00023125"/>
    </source>
</evidence>
<dbReference type="RefSeq" id="WP_065643681.1">
    <property type="nucleotide sequence ID" value="NZ_AP025342.1"/>
</dbReference>
<evidence type="ECO:0000256" key="2">
    <source>
        <dbReference type="ARBA" id="ARBA00022840"/>
    </source>
</evidence>
<dbReference type="Gene3D" id="1.10.10.60">
    <property type="entry name" value="Homeodomain-like"/>
    <property type="match status" value="1"/>
</dbReference>
<dbReference type="InterPro" id="IPR025662">
    <property type="entry name" value="Sigma_54_int_dom_ATP-bd_1"/>
</dbReference>
<dbReference type="PROSITE" id="PS00688">
    <property type="entry name" value="SIGMA54_INTERACT_3"/>
    <property type="match status" value="1"/>
</dbReference>